<evidence type="ECO:0000259" key="2">
    <source>
        <dbReference type="Pfam" id="PF13649"/>
    </source>
</evidence>
<evidence type="ECO:0000256" key="1">
    <source>
        <dbReference type="ARBA" id="ARBA00022679"/>
    </source>
</evidence>
<organism evidence="3 4">
    <name type="scientific">Catenulispora subtropica</name>
    <dbReference type="NCBI Taxonomy" id="450798"/>
    <lineage>
        <taxon>Bacteria</taxon>
        <taxon>Bacillati</taxon>
        <taxon>Actinomycetota</taxon>
        <taxon>Actinomycetes</taxon>
        <taxon>Catenulisporales</taxon>
        <taxon>Catenulisporaceae</taxon>
        <taxon>Catenulispora</taxon>
    </lineage>
</organism>
<dbReference type="Gene3D" id="3.40.50.150">
    <property type="entry name" value="Vaccinia Virus protein VP39"/>
    <property type="match status" value="1"/>
</dbReference>
<keyword evidence="1" id="KW-0808">Transferase</keyword>
<keyword evidence="3" id="KW-0489">Methyltransferase</keyword>
<feature type="domain" description="Methyltransferase" evidence="2">
    <location>
        <begin position="42"/>
        <end position="133"/>
    </location>
</feature>
<accession>A0ABN2RA45</accession>
<dbReference type="Pfam" id="PF13649">
    <property type="entry name" value="Methyltransf_25"/>
    <property type="match status" value="1"/>
</dbReference>
<evidence type="ECO:0000313" key="4">
    <source>
        <dbReference type="Proteomes" id="UP001499854"/>
    </source>
</evidence>
<gene>
    <name evidence="3" type="ORF">GCM10009838_24180</name>
</gene>
<dbReference type="GO" id="GO:0008168">
    <property type="term" value="F:methyltransferase activity"/>
    <property type="evidence" value="ECO:0007669"/>
    <property type="project" value="UniProtKB-KW"/>
</dbReference>
<dbReference type="PANTHER" id="PTHR43861">
    <property type="entry name" value="TRANS-ACONITATE 2-METHYLTRANSFERASE-RELATED"/>
    <property type="match status" value="1"/>
</dbReference>
<dbReference type="RefSeq" id="WP_344657058.1">
    <property type="nucleotide sequence ID" value="NZ_BAAAQM010000011.1"/>
</dbReference>
<dbReference type="CDD" id="cd02440">
    <property type="entry name" value="AdoMet_MTases"/>
    <property type="match status" value="1"/>
</dbReference>
<dbReference type="EMBL" id="BAAAQM010000011">
    <property type="protein sequence ID" value="GAA1965761.1"/>
    <property type="molecule type" value="Genomic_DNA"/>
</dbReference>
<dbReference type="SUPFAM" id="SSF53335">
    <property type="entry name" value="S-adenosyl-L-methionine-dependent methyltransferases"/>
    <property type="match status" value="1"/>
</dbReference>
<sequence>MAPSEDRELWEARYGAARSVWGWAPNRFVAEVLGPLSPGRALDLACGEGRNALWLADLGWRATAVDFSENALTRGRAQAAEHGLDVEWVAADVLEYRPEPAAYDAVVIAYLHLGPDKLGTVLRHAEAALAPGGTLVVVGHDVTNIADGVGGPQDPAILLTPELVTERLSGLRVTRAERVHRQTDLAAQPAIDTLVVAQAAGSAVSASDR</sequence>
<evidence type="ECO:0000313" key="3">
    <source>
        <dbReference type="EMBL" id="GAA1965761.1"/>
    </source>
</evidence>
<reference evidence="3 4" key="1">
    <citation type="journal article" date="2019" name="Int. J. Syst. Evol. Microbiol.">
        <title>The Global Catalogue of Microorganisms (GCM) 10K type strain sequencing project: providing services to taxonomists for standard genome sequencing and annotation.</title>
        <authorList>
            <consortium name="The Broad Institute Genomics Platform"/>
            <consortium name="The Broad Institute Genome Sequencing Center for Infectious Disease"/>
            <person name="Wu L."/>
            <person name="Ma J."/>
        </authorList>
    </citation>
    <scope>NUCLEOTIDE SEQUENCE [LARGE SCALE GENOMIC DNA]</scope>
    <source>
        <strain evidence="3 4">JCM 16013</strain>
    </source>
</reference>
<proteinExistence type="predicted"/>
<dbReference type="InterPro" id="IPR029063">
    <property type="entry name" value="SAM-dependent_MTases_sf"/>
</dbReference>
<dbReference type="PANTHER" id="PTHR43861:SF3">
    <property type="entry name" value="PUTATIVE (AFU_ORTHOLOGUE AFUA_2G14390)-RELATED"/>
    <property type="match status" value="1"/>
</dbReference>
<protein>
    <submittedName>
        <fullName evidence="3">Class I SAM-dependent methyltransferase</fullName>
    </submittedName>
</protein>
<name>A0ABN2RA45_9ACTN</name>
<dbReference type="GO" id="GO:0032259">
    <property type="term" value="P:methylation"/>
    <property type="evidence" value="ECO:0007669"/>
    <property type="project" value="UniProtKB-KW"/>
</dbReference>
<dbReference type="InterPro" id="IPR041698">
    <property type="entry name" value="Methyltransf_25"/>
</dbReference>
<keyword evidence="4" id="KW-1185">Reference proteome</keyword>
<dbReference type="Proteomes" id="UP001499854">
    <property type="component" value="Unassembled WGS sequence"/>
</dbReference>
<comment type="caution">
    <text evidence="3">The sequence shown here is derived from an EMBL/GenBank/DDBJ whole genome shotgun (WGS) entry which is preliminary data.</text>
</comment>